<evidence type="ECO:0000256" key="7">
    <source>
        <dbReference type="SAM" id="Phobius"/>
    </source>
</evidence>
<reference evidence="9 10" key="1">
    <citation type="submission" date="2018-06" db="EMBL/GenBank/DDBJ databases">
        <authorList>
            <consortium name="IHU Genomes"/>
        </authorList>
    </citation>
    <scope>NUCLEOTIDE SEQUENCE [LARGE SCALE GENOMIC DNA]</scope>
    <source>
        <strain evidence="9 10">NEC25</strain>
    </source>
</reference>
<comment type="subcellular location">
    <subcellularLocation>
        <location evidence="1">Cell membrane</location>
        <topology evidence="1">Multi-pass membrane protein</topology>
    </subcellularLocation>
</comment>
<feature type="transmembrane region" description="Helical" evidence="7">
    <location>
        <begin position="418"/>
        <end position="441"/>
    </location>
</feature>
<feature type="transmembrane region" description="Helical" evidence="7">
    <location>
        <begin position="170"/>
        <end position="190"/>
    </location>
</feature>
<dbReference type="GO" id="GO:0042910">
    <property type="term" value="F:xenobiotic transmembrane transporter activity"/>
    <property type="evidence" value="ECO:0007669"/>
    <property type="project" value="InterPro"/>
</dbReference>
<reference evidence="8" key="2">
    <citation type="submission" date="2021-10" db="EMBL/GenBank/DDBJ databases">
        <authorList>
            <person name="Mesa V."/>
        </authorList>
    </citation>
    <scope>NUCLEOTIDE SEQUENCE</scope>
    <source>
        <strain evidence="8">CC3_PB</strain>
    </source>
</reference>
<dbReference type="GO" id="GO:0015297">
    <property type="term" value="F:antiporter activity"/>
    <property type="evidence" value="ECO:0007669"/>
    <property type="project" value="InterPro"/>
</dbReference>
<dbReference type="GeneID" id="68879375"/>
<dbReference type="CDD" id="cd13138">
    <property type="entry name" value="MATE_yoeA_like"/>
    <property type="match status" value="1"/>
</dbReference>
<dbReference type="EMBL" id="CAKJVE010000004">
    <property type="protein sequence ID" value="CAG9702769.1"/>
    <property type="molecule type" value="Genomic_DNA"/>
</dbReference>
<dbReference type="EMBL" id="UWJD01000003">
    <property type="protein sequence ID" value="VCT86220.1"/>
    <property type="molecule type" value="Genomic_DNA"/>
</dbReference>
<protein>
    <submittedName>
        <fullName evidence="8">Drug/sodium antiporter, MATE family</fullName>
    </submittedName>
    <submittedName>
        <fullName evidence="9">Multidrug export protein MepA</fullName>
    </submittedName>
</protein>
<evidence type="ECO:0000256" key="1">
    <source>
        <dbReference type="ARBA" id="ARBA00004651"/>
    </source>
</evidence>
<proteinExistence type="predicted"/>
<dbReference type="NCBIfam" id="TIGR00797">
    <property type="entry name" value="matE"/>
    <property type="match status" value="1"/>
</dbReference>
<dbReference type="PANTHER" id="PTHR43549">
    <property type="entry name" value="MULTIDRUG RESISTANCE PROTEIN YPNP-RELATED"/>
    <property type="match status" value="1"/>
</dbReference>
<gene>
    <name evidence="9" type="primary">mepA_9</name>
    <name evidence="8" type="ORF">CNEO_40157</name>
    <name evidence="9" type="ORF">CNEONATNEC25_03831</name>
</gene>
<feature type="transmembrane region" description="Helical" evidence="7">
    <location>
        <begin position="196"/>
        <end position="218"/>
    </location>
</feature>
<feature type="transmembrane region" description="Helical" evidence="7">
    <location>
        <begin position="353"/>
        <end position="371"/>
    </location>
</feature>
<evidence type="ECO:0000256" key="5">
    <source>
        <dbReference type="ARBA" id="ARBA00022989"/>
    </source>
</evidence>
<keyword evidence="3" id="KW-1003">Cell membrane</keyword>
<dbReference type="GO" id="GO:0005886">
    <property type="term" value="C:plasma membrane"/>
    <property type="evidence" value="ECO:0007669"/>
    <property type="project" value="UniProtKB-SubCell"/>
</dbReference>
<evidence type="ECO:0000313" key="8">
    <source>
        <dbReference type="EMBL" id="CAG9702769.1"/>
    </source>
</evidence>
<dbReference type="PIRSF" id="PIRSF006603">
    <property type="entry name" value="DinF"/>
    <property type="match status" value="1"/>
</dbReference>
<sequence length="458" mass="49560">MAKKRYEMDMCNGPLTGKILMFTFPLMLSNIMQLLFNAVDMIVVGRYCGSNALAAVGSTGSLVNLLINLFVGLSVGANVLVARYYGAHNKKDLREIVHTAVATSIIGGFILTIIGVVLAKPLLIMMQTPEEVLGQATLYLRVYFLGMPVISLYNFGSAILRAIGDTRHPLYYLTIAGVINALLNIVFVVYCGMGVAGSALATIIAEAVSSGMVVICLVRNEGICRLKIKEVKIHKVKLKKMIQIGAPAGIQGTVFSLSNVLIQSSINSFGSVAMAGSSASANIENFVYMSMNSFHHTALNFTGQNVGAKKYDRVNKILILCIGLVALVGIIIGGGVCLGARTLLGFYTKDPEVIKYGILRLTIICSTYFLCGTMDTVVGVLRGLGYAAVPMVVSIIGACGLRIVWIVTIFAKFRSLEILYLSYPVTWIITTIAHIICFFIIKKKILMKRENQLISEPV</sequence>
<dbReference type="InterPro" id="IPR002528">
    <property type="entry name" value="MATE_fam"/>
</dbReference>
<organism evidence="9 10">
    <name type="scientific">Clostridium neonatale</name>
    <dbReference type="NCBI Taxonomy" id="137838"/>
    <lineage>
        <taxon>Bacteria</taxon>
        <taxon>Bacillati</taxon>
        <taxon>Bacillota</taxon>
        <taxon>Clostridia</taxon>
        <taxon>Eubacteriales</taxon>
        <taxon>Clostridiaceae</taxon>
        <taxon>Clostridium</taxon>
    </lineage>
</organism>
<keyword evidence="5 7" id="KW-1133">Transmembrane helix</keyword>
<dbReference type="InterPro" id="IPR048279">
    <property type="entry name" value="MdtK-like"/>
</dbReference>
<keyword evidence="4 7" id="KW-0812">Transmembrane</keyword>
<evidence type="ECO:0000256" key="4">
    <source>
        <dbReference type="ARBA" id="ARBA00022692"/>
    </source>
</evidence>
<evidence type="ECO:0000313" key="10">
    <source>
        <dbReference type="Proteomes" id="UP000431451"/>
    </source>
</evidence>
<evidence type="ECO:0000256" key="2">
    <source>
        <dbReference type="ARBA" id="ARBA00022448"/>
    </source>
</evidence>
<dbReference type="InterPro" id="IPR052031">
    <property type="entry name" value="Membrane_Transporter-Flippase"/>
</dbReference>
<feature type="transmembrane region" description="Helical" evidence="7">
    <location>
        <begin position="97"/>
        <end position="118"/>
    </location>
</feature>
<keyword evidence="2" id="KW-0813">Transport</keyword>
<accession>A0A650MYG5</accession>
<dbReference type="Proteomes" id="UP000431451">
    <property type="component" value="Unassembled WGS sequence"/>
</dbReference>
<dbReference type="RefSeq" id="WP_338132736.1">
    <property type="nucleotide sequence ID" value="NZ_CAKJVD010000078.1"/>
</dbReference>
<evidence type="ECO:0000313" key="9">
    <source>
        <dbReference type="EMBL" id="VCT86220.1"/>
    </source>
</evidence>
<feature type="transmembrane region" description="Helical" evidence="7">
    <location>
        <begin position="20"/>
        <end position="45"/>
    </location>
</feature>
<dbReference type="PANTHER" id="PTHR43549:SF3">
    <property type="entry name" value="MULTIDRUG RESISTANCE PROTEIN YPNP-RELATED"/>
    <property type="match status" value="1"/>
</dbReference>
<dbReference type="Pfam" id="PF01554">
    <property type="entry name" value="MatE"/>
    <property type="match status" value="2"/>
</dbReference>
<feature type="transmembrane region" description="Helical" evidence="7">
    <location>
        <begin position="138"/>
        <end position="163"/>
    </location>
</feature>
<evidence type="ECO:0000256" key="3">
    <source>
        <dbReference type="ARBA" id="ARBA00022475"/>
    </source>
</evidence>
<dbReference type="Proteomes" id="UP000789738">
    <property type="component" value="Unassembled WGS sequence"/>
</dbReference>
<feature type="transmembrane region" description="Helical" evidence="7">
    <location>
        <begin position="383"/>
        <end position="406"/>
    </location>
</feature>
<dbReference type="AlphaFoldDB" id="A0A650MYG5"/>
<feature type="transmembrane region" description="Helical" evidence="7">
    <location>
        <begin position="317"/>
        <end position="341"/>
    </location>
</feature>
<name>A0A650MYG5_9CLOT</name>
<keyword evidence="6 7" id="KW-0472">Membrane</keyword>
<evidence type="ECO:0000256" key="6">
    <source>
        <dbReference type="ARBA" id="ARBA00023136"/>
    </source>
</evidence>